<sequence length="369" mass="41783">MHMTTEIIKIIEGGLEKNRDKVQSYASLLAEKLMNDGEKKFAERIISLLEKRKAHPIYMDEFLSKPVDQDSRLDMVDVTINDNVTAESLILNEMTRMKVDNYILSLKNRNKFLSHGIELPESLLLYGPPGCGKTSIAHYISQQTSMPLVTAKLDGIISSLLGSTAKNIRKIFEYAKERPCILFLDEFDAIAKARNDEQEVGELKRVVNSLLQNIDDFNKNNILIAATNHEKLLDTAVWRRFANVIEISKPKENDVSRLISLFLDTMQNDFVNDEKRLGILSQAMIGLSPSDIKTVCYKAIKSAIIAEKEILTYASMLFEVYSYQGLNEEDIPLASFLSQYGATQQDISNLLGISIRQVRNLMKKDGDKH</sequence>
<keyword evidence="5" id="KW-1185">Reference proteome</keyword>
<keyword evidence="2" id="KW-0547">Nucleotide-binding</keyword>
<evidence type="ECO:0000256" key="2">
    <source>
        <dbReference type="ARBA" id="ARBA00022741"/>
    </source>
</evidence>
<dbReference type="PANTHER" id="PTHR23073">
    <property type="entry name" value="26S PROTEASOME REGULATORY SUBUNIT"/>
    <property type="match status" value="1"/>
</dbReference>
<dbReference type="Pfam" id="PF00004">
    <property type="entry name" value="AAA"/>
    <property type="match status" value="1"/>
</dbReference>
<dbReference type="KEGG" id="pbk:Back11_38890"/>
<evidence type="ECO:0000256" key="3">
    <source>
        <dbReference type="ARBA" id="ARBA00022840"/>
    </source>
</evidence>
<comment type="similarity">
    <text evidence="1">Belongs to the AAA ATPase family.</text>
</comment>
<organism evidence="4 5">
    <name type="scientific">Paenibacillus baekrokdamisoli</name>
    <dbReference type="NCBI Taxonomy" id="1712516"/>
    <lineage>
        <taxon>Bacteria</taxon>
        <taxon>Bacillati</taxon>
        <taxon>Bacillota</taxon>
        <taxon>Bacilli</taxon>
        <taxon>Bacillales</taxon>
        <taxon>Paenibacillaceae</taxon>
        <taxon>Paenibacillus</taxon>
    </lineage>
</organism>
<dbReference type="AlphaFoldDB" id="A0A3G9JHN0"/>
<dbReference type="Gene3D" id="3.40.50.300">
    <property type="entry name" value="P-loop containing nucleotide triphosphate hydrolases"/>
    <property type="match status" value="1"/>
</dbReference>
<dbReference type="GO" id="GO:0005524">
    <property type="term" value="F:ATP binding"/>
    <property type="evidence" value="ECO:0007669"/>
    <property type="project" value="UniProtKB-KW"/>
</dbReference>
<gene>
    <name evidence="4" type="ORF">Back11_38890</name>
</gene>
<dbReference type="SUPFAM" id="SSF52540">
    <property type="entry name" value="P-loop containing nucleoside triphosphate hydrolases"/>
    <property type="match status" value="1"/>
</dbReference>
<proteinExistence type="inferred from homology"/>
<accession>A0A3G9JHN0</accession>
<dbReference type="Proteomes" id="UP000275368">
    <property type="component" value="Chromosome"/>
</dbReference>
<dbReference type="GO" id="GO:0016887">
    <property type="term" value="F:ATP hydrolysis activity"/>
    <property type="evidence" value="ECO:0007669"/>
    <property type="project" value="InterPro"/>
</dbReference>
<evidence type="ECO:0000313" key="5">
    <source>
        <dbReference type="Proteomes" id="UP000275368"/>
    </source>
</evidence>
<evidence type="ECO:0000256" key="1">
    <source>
        <dbReference type="ARBA" id="ARBA00006914"/>
    </source>
</evidence>
<dbReference type="EMBL" id="AP019308">
    <property type="protein sequence ID" value="BBH22544.1"/>
    <property type="molecule type" value="Genomic_DNA"/>
</dbReference>
<dbReference type="RefSeq" id="WP_197719099.1">
    <property type="nucleotide sequence ID" value="NZ_AP019308.1"/>
</dbReference>
<dbReference type="SMART" id="SM00382">
    <property type="entry name" value="AAA"/>
    <property type="match status" value="1"/>
</dbReference>
<protein>
    <submittedName>
        <fullName evidence="4">ATPase</fullName>
    </submittedName>
</protein>
<name>A0A3G9JHN0_9BACL</name>
<dbReference type="InterPro" id="IPR027417">
    <property type="entry name" value="P-loop_NTPase"/>
</dbReference>
<dbReference type="InterPro" id="IPR050221">
    <property type="entry name" value="26S_Proteasome_ATPase"/>
</dbReference>
<dbReference type="CDD" id="cd19481">
    <property type="entry name" value="RecA-like_protease"/>
    <property type="match status" value="1"/>
</dbReference>
<evidence type="ECO:0000313" key="4">
    <source>
        <dbReference type="EMBL" id="BBH22544.1"/>
    </source>
</evidence>
<dbReference type="InterPro" id="IPR003593">
    <property type="entry name" value="AAA+_ATPase"/>
</dbReference>
<reference evidence="4 5" key="1">
    <citation type="submission" date="2018-11" db="EMBL/GenBank/DDBJ databases">
        <title>Complete genome sequence of Paenibacillus baekrokdamisoli strain KCTC 33723.</title>
        <authorList>
            <person name="Kang S.W."/>
            <person name="Lee K.C."/>
            <person name="Kim K.K."/>
            <person name="Kim J.S."/>
            <person name="Kim D.S."/>
            <person name="Ko S.H."/>
            <person name="Yang S.H."/>
            <person name="Lee J.S."/>
        </authorList>
    </citation>
    <scope>NUCLEOTIDE SEQUENCE [LARGE SCALE GENOMIC DNA]</scope>
    <source>
        <strain evidence="4 5">KCTC 33723</strain>
    </source>
</reference>
<dbReference type="InterPro" id="IPR003959">
    <property type="entry name" value="ATPase_AAA_core"/>
</dbReference>
<keyword evidence="3" id="KW-0067">ATP-binding</keyword>